<evidence type="ECO:0000313" key="1">
    <source>
        <dbReference type="EMBL" id="KKL59255.1"/>
    </source>
</evidence>
<reference evidence="1" key="1">
    <citation type="journal article" date="2015" name="Nature">
        <title>Complex archaea that bridge the gap between prokaryotes and eukaryotes.</title>
        <authorList>
            <person name="Spang A."/>
            <person name="Saw J.H."/>
            <person name="Jorgensen S.L."/>
            <person name="Zaremba-Niedzwiedzka K."/>
            <person name="Martijn J."/>
            <person name="Lind A.E."/>
            <person name="van Eijk R."/>
            <person name="Schleper C."/>
            <person name="Guy L."/>
            <person name="Ettema T.J."/>
        </authorList>
    </citation>
    <scope>NUCLEOTIDE SEQUENCE</scope>
</reference>
<gene>
    <name evidence="1" type="ORF">LCGC14_2217140</name>
</gene>
<protein>
    <submittedName>
        <fullName evidence="1">Uncharacterized protein</fullName>
    </submittedName>
</protein>
<organism evidence="1">
    <name type="scientific">marine sediment metagenome</name>
    <dbReference type="NCBI Taxonomy" id="412755"/>
    <lineage>
        <taxon>unclassified sequences</taxon>
        <taxon>metagenomes</taxon>
        <taxon>ecological metagenomes</taxon>
    </lineage>
</organism>
<comment type="caution">
    <text evidence="1">The sequence shown here is derived from an EMBL/GenBank/DDBJ whole genome shotgun (WGS) entry which is preliminary data.</text>
</comment>
<name>A0A0F9FPU4_9ZZZZ</name>
<feature type="non-terminal residue" evidence="1">
    <location>
        <position position="1"/>
    </location>
</feature>
<sequence length="59" mass="6848">IVIREGERQKRKKVGLDYVLYDNDVIEIKNMFSIKSIKNIADIVGLILYIKRPDKNTGL</sequence>
<dbReference type="AlphaFoldDB" id="A0A0F9FPU4"/>
<proteinExistence type="predicted"/>
<dbReference type="EMBL" id="LAZR01029547">
    <property type="protein sequence ID" value="KKL59255.1"/>
    <property type="molecule type" value="Genomic_DNA"/>
</dbReference>
<accession>A0A0F9FPU4</accession>